<proteinExistence type="predicted"/>
<feature type="domain" description="Thyroglobulin type-1" evidence="4">
    <location>
        <begin position="19"/>
        <end position="84"/>
    </location>
</feature>
<feature type="chain" id="PRO_5019416549" description="Thyroglobulin type-1 domain-containing protein" evidence="3">
    <location>
        <begin position="20"/>
        <end position="84"/>
    </location>
</feature>
<dbReference type="InterPro" id="IPR000716">
    <property type="entry name" value="Thyroglobulin_1"/>
</dbReference>
<evidence type="ECO:0000256" key="2">
    <source>
        <dbReference type="PROSITE-ProRule" id="PRU00500"/>
    </source>
</evidence>
<keyword evidence="3" id="KW-0732">Signal</keyword>
<reference evidence="5 6" key="1">
    <citation type="journal article" date="2018" name="Gigascience">
        <title>Genomes of trombidid mites reveal novel predicted allergens and laterally-transferred genes associated with secondary metabolism.</title>
        <authorList>
            <person name="Dong X."/>
            <person name="Chaisiri K."/>
            <person name="Xia D."/>
            <person name="Armstrong S.D."/>
            <person name="Fang Y."/>
            <person name="Donnelly M.J."/>
            <person name="Kadowaki T."/>
            <person name="McGarry J.W."/>
            <person name="Darby A.C."/>
            <person name="Makepeace B.L."/>
        </authorList>
    </citation>
    <scope>NUCLEOTIDE SEQUENCE [LARGE SCALE GENOMIC DNA]</scope>
    <source>
        <strain evidence="5">UoL-UT</strain>
    </source>
</reference>
<gene>
    <name evidence="5" type="ORF">B4U80_11857</name>
</gene>
<name>A0A443S1M7_9ACAR</name>
<dbReference type="Pfam" id="PF00086">
    <property type="entry name" value="Thyroglobulin_1"/>
    <property type="match status" value="1"/>
</dbReference>
<feature type="signal peptide" evidence="3">
    <location>
        <begin position="1"/>
        <end position="19"/>
    </location>
</feature>
<dbReference type="Proteomes" id="UP000288716">
    <property type="component" value="Unassembled WGS sequence"/>
</dbReference>
<comment type="caution">
    <text evidence="2">Lacks conserved residue(s) required for the propagation of feature annotation.</text>
</comment>
<protein>
    <recommendedName>
        <fullName evidence="4">Thyroglobulin type-1 domain-containing protein</fullName>
    </recommendedName>
</protein>
<evidence type="ECO:0000259" key="4">
    <source>
        <dbReference type="PROSITE" id="PS51162"/>
    </source>
</evidence>
<evidence type="ECO:0000313" key="5">
    <source>
        <dbReference type="EMBL" id="RWS21432.1"/>
    </source>
</evidence>
<dbReference type="SUPFAM" id="SSF57610">
    <property type="entry name" value="Thyroglobulin type-1 domain"/>
    <property type="match status" value="1"/>
</dbReference>
<evidence type="ECO:0000256" key="1">
    <source>
        <dbReference type="ARBA" id="ARBA00023157"/>
    </source>
</evidence>
<dbReference type="Gene3D" id="4.10.800.10">
    <property type="entry name" value="Thyroglobulin type-1"/>
    <property type="match status" value="1"/>
</dbReference>
<organism evidence="5 6">
    <name type="scientific">Leptotrombidium deliense</name>
    <dbReference type="NCBI Taxonomy" id="299467"/>
    <lineage>
        <taxon>Eukaryota</taxon>
        <taxon>Metazoa</taxon>
        <taxon>Ecdysozoa</taxon>
        <taxon>Arthropoda</taxon>
        <taxon>Chelicerata</taxon>
        <taxon>Arachnida</taxon>
        <taxon>Acari</taxon>
        <taxon>Acariformes</taxon>
        <taxon>Trombidiformes</taxon>
        <taxon>Prostigmata</taxon>
        <taxon>Anystina</taxon>
        <taxon>Parasitengona</taxon>
        <taxon>Trombiculoidea</taxon>
        <taxon>Trombiculidae</taxon>
        <taxon>Leptotrombidium</taxon>
    </lineage>
</organism>
<comment type="caution">
    <text evidence="5">The sequence shown here is derived from an EMBL/GenBank/DDBJ whole genome shotgun (WGS) entry which is preliminary data.</text>
</comment>
<keyword evidence="1" id="KW-1015">Disulfide bond</keyword>
<dbReference type="VEuPathDB" id="VectorBase:LDEU010608"/>
<evidence type="ECO:0000313" key="6">
    <source>
        <dbReference type="Proteomes" id="UP000288716"/>
    </source>
</evidence>
<dbReference type="InterPro" id="IPR036857">
    <property type="entry name" value="Thyroglobulin_1_sf"/>
</dbReference>
<sequence>MIRIEFLFILIIALNICFALKCSDVKAKNDELRKKGAVDLVGPVCTASGDYDKVQCIVAGCFCANVKTGERIGNLVRWGTKLSC</sequence>
<dbReference type="PROSITE" id="PS51162">
    <property type="entry name" value="THYROGLOBULIN_1_2"/>
    <property type="match status" value="1"/>
</dbReference>
<keyword evidence="6" id="KW-1185">Reference proteome</keyword>
<dbReference type="OrthoDB" id="6419089at2759"/>
<evidence type="ECO:0000256" key="3">
    <source>
        <dbReference type="SAM" id="SignalP"/>
    </source>
</evidence>
<dbReference type="AlphaFoldDB" id="A0A443S1M7"/>
<accession>A0A443S1M7</accession>
<dbReference type="EMBL" id="NCKV01012247">
    <property type="protein sequence ID" value="RWS21432.1"/>
    <property type="molecule type" value="Genomic_DNA"/>
</dbReference>